<evidence type="ECO:0000256" key="5">
    <source>
        <dbReference type="ARBA" id="ARBA00023237"/>
    </source>
</evidence>
<evidence type="ECO:0000259" key="6">
    <source>
        <dbReference type="Pfam" id="PF07980"/>
    </source>
</evidence>
<evidence type="ECO:0000256" key="2">
    <source>
        <dbReference type="ARBA" id="ARBA00006275"/>
    </source>
</evidence>
<dbReference type="PROSITE" id="PS51257">
    <property type="entry name" value="PROKAR_LIPOPROTEIN"/>
    <property type="match status" value="1"/>
</dbReference>
<name>A0A163D6A6_9FLAO</name>
<dbReference type="GO" id="GO:0009279">
    <property type="term" value="C:cell outer membrane"/>
    <property type="evidence" value="ECO:0007669"/>
    <property type="project" value="UniProtKB-SubCell"/>
</dbReference>
<keyword evidence="8" id="KW-1185">Reference proteome</keyword>
<evidence type="ECO:0000313" key="8">
    <source>
        <dbReference type="Proteomes" id="UP000076715"/>
    </source>
</evidence>
<sequence>MKNLNFKIGVRYVFGALLVLGGAACTDLEPTFDDSVPAEDSSGAFAGIDAGNFLESAYNDIEGMGDQANTYALLEVSSDELAVVTRGADWGDNGIWRTMHQHAWTPTHAHILTAWNNRNAAVFRCNQIIAPESNATPAQLAQAKTLRALNMFYVMDFFGQVPFRGVNEGVDVNPMVMSRAEAFDFIVQDLTEALPDLEDADLTDIYTVNKAFANFLLAKVYLNKAVYTGSADAADYTKVVEFCDAVTAQGYTLDADYFGIFLPGHANQEIVLALDTGTGNRVWNILHPFQGGWNGFVTLGEVYDSFDSADIRLGDPGTAGVGTGMLIGQQFAPDGTALNDRGGNPLVFTKDFPTGISGNNERTGVRPMKYTNKNADGNPDPQNGSVLARYADVVLMKAEAIMRGGTSAETAESIIDGLRTLRGVTAAGSYTMDELLLERRRELWIEGWRRNDQIRFGTFNTTWDMKTNTEDFRNLFPIPAAAVATNPNLDQNPGY</sequence>
<gene>
    <name evidence="7" type="ORF">AWE51_16940</name>
</gene>
<keyword evidence="3" id="KW-0732">Signal</keyword>
<dbReference type="InterPro" id="IPR011990">
    <property type="entry name" value="TPR-like_helical_dom_sf"/>
</dbReference>
<dbReference type="AlphaFoldDB" id="A0A163D6A6"/>
<proteinExistence type="inferred from homology"/>
<evidence type="ECO:0000313" key="7">
    <source>
        <dbReference type="EMBL" id="KZS43027.1"/>
    </source>
</evidence>
<evidence type="ECO:0000256" key="1">
    <source>
        <dbReference type="ARBA" id="ARBA00004442"/>
    </source>
</evidence>
<dbReference type="Proteomes" id="UP000076715">
    <property type="component" value="Unassembled WGS sequence"/>
</dbReference>
<dbReference type="InterPro" id="IPR012944">
    <property type="entry name" value="SusD_RagB_dom"/>
</dbReference>
<comment type="subcellular location">
    <subcellularLocation>
        <location evidence="1">Cell outer membrane</location>
    </subcellularLocation>
</comment>
<dbReference type="Gene3D" id="1.25.40.390">
    <property type="match status" value="1"/>
</dbReference>
<dbReference type="SUPFAM" id="SSF48452">
    <property type="entry name" value="TPR-like"/>
    <property type="match status" value="1"/>
</dbReference>
<dbReference type="EMBL" id="LQRT01000001">
    <property type="protein sequence ID" value="KZS43027.1"/>
    <property type="molecule type" value="Genomic_DNA"/>
</dbReference>
<dbReference type="RefSeq" id="WP_066308487.1">
    <property type="nucleotide sequence ID" value="NZ_CANLSS010000002.1"/>
</dbReference>
<protein>
    <recommendedName>
        <fullName evidence="6">RagB/SusD domain-containing protein</fullName>
    </recommendedName>
</protein>
<accession>A0A163D6A6</accession>
<comment type="caution">
    <text evidence="7">The sequence shown here is derived from an EMBL/GenBank/DDBJ whole genome shotgun (WGS) entry which is preliminary data.</text>
</comment>
<dbReference type="STRING" id="1642818.AWE51_16940"/>
<feature type="domain" description="RagB/SusD" evidence="6">
    <location>
        <begin position="356"/>
        <end position="495"/>
    </location>
</feature>
<organism evidence="7 8">
    <name type="scientific">Aquimarina aggregata</name>
    <dbReference type="NCBI Taxonomy" id="1642818"/>
    <lineage>
        <taxon>Bacteria</taxon>
        <taxon>Pseudomonadati</taxon>
        <taxon>Bacteroidota</taxon>
        <taxon>Flavobacteriia</taxon>
        <taxon>Flavobacteriales</taxon>
        <taxon>Flavobacteriaceae</taxon>
        <taxon>Aquimarina</taxon>
    </lineage>
</organism>
<reference evidence="7 8" key="1">
    <citation type="submission" date="2016-01" db="EMBL/GenBank/DDBJ databases">
        <title>The draft genome sequence of Aquimarina sp. RZW4-3-2.</title>
        <authorList>
            <person name="Wang Y."/>
        </authorList>
    </citation>
    <scope>NUCLEOTIDE SEQUENCE [LARGE SCALE GENOMIC DNA]</scope>
    <source>
        <strain evidence="7 8">RZW4-3-2</strain>
    </source>
</reference>
<keyword evidence="5" id="KW-0998">Cell outer membrane</keyword>
<keyword evidence="4" id="KW-0472">Membrane</keyword>
<dbReference type="Pfam" id="PF07980">
    <property type="entry name" value="SusD_RagB"/>
    <property type="match status" value="1"/>
</dbReference>
<evidence type="ECO:0000256" key="3">
    <source>
        <dbReference type="ARBA" id="ARBA00022729"/>
    </source>
</evidence>
<evidence type="ECO:0000256" key="4">
    <source>
        <dbReference type="ARBA" id="ARBA00023136"/>
    </source>
</evidence>
<comment type="similarity">
    <text evidence="2">Belongs to the SusD family.</text>
</comment>
<dbReference type="OrthoDB" id="5694214at2"/>